<evidence type="ECO:0000313" key="3">
    <source>
        <dbReference type="Proteomes" id="UP000198688"/>
    </source>
</evidence>
<feature type="transmembrane region" description="Helical" evidence="1">
    <location>
        <begin position="56"/>
        <end position="79"/>
    </location>
</feature>
<organism evidence="2 3">
    <name type="scientific">Actinoplanes derwentensis</name>
    <dbReference type="NCBI Taxonomy" id="113562"/>
    <lineage>
        <taxon>Bacteria</taxon>
        <taxon>Bacillati</taxon>
        <taxon>Actinomycetota</taxon>
        <taxon>Actinomycetes</taxon>
        <taxon>Micromonosporales</taxon>
        <taxon>Micromonosporaceae</taxon>
        <taxon>Actinoplanes</taxon>
    </lineage>
</organism>
<name>A0A1H2D2F3_9ACTN</name>
<keyword evidence="1" id="KW-0472">Membrane</keyword>
<accession>A0A1H2D2F3</accession>
<reference evidence="2 3" key="1">
    <citation type="submission" date="2016-10" db="EMBL/GenBank/DDBJ databases">
        <authorList>
            <person name="de Groot N.N."/>
        </authorList>
    </citation>
    <scope>NUCLEOTIDE SEQUENCE [LARGE SCALE GENOMIC DNA]</scope>
    <source>
        <strain evidence="2 3">DSM 43941</strain>
    </source>
</reference>
<proteinExistence type="predicted"/>
<dbReference type="Proteomes" id="UP000198688">
    <property type="component" value="Chromosome I"/>
</dbReference>
<gene>
    <name evidence="2" type="ORF">SAMN04489716_7771</name>
</gene>
<dbReference type="AlphaFoldDB" id="A0A1H2D2F3"/>
<keyword evidence="1" id="KW-0812">Transmembrane</keyword>
<keyword evidence="3" id="KW-1185">Reference proteome</keyword>
<evidence type="ECO:0000256" key="1">
    <source>
        <dbReference type="SAM" id="Phobius"/>
    </source>
</evidence>
<dbReference type="EMBL" id="LT629758">
    <property type="protein sequence ID" value="SDT76913.1"/>
    <property type="molecule type" value="Genomic_DNA"/>
</dbReference>
<protein>
    <submittedName>
        <fullName evidence="2">Uncharacterized protein</fullName>
    </submittedName>
</protein>
<sequence length="85" mass="9249">MRTSASMGHMREMMGKLKNWFAVALAVVTLNVLVPAQAWASEPVLEAARRSSRGGGFGFVLMFCCAAVVIGAVVIVVLITRRRKR</sequence>
<keyword evidence="1" id="KW-1133">Transmembrane helix</keyword>
<evidence type="ECO:0000313" key="2">
    <source>
        <dbReference type="EMBL" id="SDT76913.1"/>
    </source>
</evidence>